<dbReference type="PROSITE" id="PS50928">
    <property type="entry name" value="ABC_TM1"/>
    <property type="match status" value="1"/>
</dbReference>
<keyword evidence="4 7" id="KW-0812">Transmembrane</keyword>
<feature type="transmembrane region" description="Helical" evidence="7">
    <location>
        <begin position="57"/>
        <end position="82"/>
    </location>
</feature>
<keyword evidence="2 7" id="KW-0813">Transport</keyword>
<evidence type="ECO:0000256" key="7">
    <source>
        <dbReference type="RuleBase" id="RU363032"/>
    </source>
</evidence>
<comment type="caution">
    <text evidence="9">The sequence shown here is derived from an EMBL/GenBank/DDBJ whole genome shotgun (WGS) entry which is preliminary data.</text>
</comment>
<protein>
    <submittedName>
        <fullName evidence="9">ABC transporter permease subunit</fullName>
    </submittedName>
</protein>
<comment type="subcellular location">
    <subcellularLocation>
        <location evidence="1 7">Cell membrane</location>
        <topology evidence="1 7">Multi-pass membrane protein</topology>
    </subcellularLocation>
</comment>
<keyword evidence="6 7" id="KW-0472">Membrane</keyword>
<dbReference type="RefSeq" id="WP_270027113.1">
    <property type="nucleotide sequence ID" value="NZ_JAPDDP010000040.1"/>
</dbReference>
<feature type="transmembrane region" description="Helical" evidence="7">
    <location>
        <begin position="120"/>
        <end position="138"/>
    </location>
</feature>
<dbReference type="AlphaFoldDB" id="A0A9X3SGS4"/>
<feature type="transmembrane region" description="Helical" evidence="7">
    <location>
        <begin position="176"/>
        <end position="196"/>
    </location>
</feature>
<dbReference type="Pfam" id="PF00528">
    <property type="entry name" value="BPD_transp_1"/>
    <property type="match status" value="1"/>
</dbReference>
<organism evidence="9 10">
    <name type="scientific">Solirubrobacter phytolaccae</name>
    <dbReference type="NCBI Taxonomy" id="1404360"/>
    <lineage>
        <taxon>Bacteria</taxon>
        <taxon>Bacillati</taxon>
        <taxon>Actinomycetota</taxon>
        <taxon>Thermoleophilia</taxon>
        <taxon>Solirubrobacterales</taxon>
        <taxon>Solirubrobacteraceae</taxon>
        <taxon>Solirubrobacter</taxon>
    </lineage>
</organism>
<keyword evidence="3" id="KW-1003">Cell membrane</keyword>
<comment type="similarity">
    <text evidence="7">Belongs to the binding-protein-dependent transport system permease family.</text>
</comment>
<dbReference type="Gene3D" id="1.10.3720.10">
    <property type="entry name" value="MetI-like"/>
    <property type="match status" value="1"/>
</dbReference>
<feature type="transmembrane region" description="Helical" evidence="7">
    <location>
        <begin position="216"/>
        <end position="237"/>
    </location>
</feature>
<reference evidence="9" key="1">
    <citation type="submission" date="2022-10" db="EMBL/GenBank/DDBJ databases">
        <title>The WGS of Solirubrobacter phytolaccae KCTC 29190.</title>
        <authorList>
            <person name="Jiang Z."/>
        </authorList>
    </citation>
    <scope>NUCLEOTIDE SEQUENCE</scope>
    <source>
        <strain evidence="9">KCTC 29190</strain>
    </source>
</reference>
<dbReference type="EMBL" id="JAPDDP010000040">
    <property type="protein sequence ID" value="MDA0182732.1"/>
    <property type="molecule type" value="Genomic_DNA"/>
</dbReference>
<dbReference type="InterPro" id="IPR000515">
    <property type="entry name" value="MetI-like"/>
</dbReference>
<evidence type="ECO:0000256" key="4">
    <source>
        <dbReference type="ARBA" id="ARBA00022692"/>
    </source>
</evidence>
<evidence type="ECO:0000256" key="6">
    <source>
        <dbReference type="ARBA" id="ARBA00023136"/>
    </source>
</evidence>
<dbReference type="CDD" id="cd06261">
    <property type="entry name" value="TM_PBP2"/>
    <property type="match status" value="1"/>
</dbReference>
<dbReference type="GO" id="GO:0055085">
    <property type="term" value="P:transmembrane transport"/>
    <property type="evidence" value="ECO:0007669"/>
    <property type="project" value="InterPro"/>
</dbReference>
<feature type="transmembrane region" description="Helical" evidence="7">
    <location>
        <begin position="94"/>
        <end position="114"/>
    </location>
</feature>
<evidence type="ECO:0000313" key="10">
    <source>
        <dbReference type="Proteomes" id="UP001147653"/>
    </source>
</evidence>
<dbReference type="Proteomes" id="UP001147653">
    <property type="component" value="Unassembled WGS sequence"/>
</dbReference>
<evidence type="ECO:0000259" key="8">
    <source>
        <dbReference type="PROSITE" id="PS50928"/>
    </source>
</evidence>
<name>A0A9X3SGS4_9ACTN</name>
<evidence type="ECO:0000256" key="3">
    <source>
        <dbReference type="ARBA" id="ARBA00022475"/>
    </source>
</evidence>
<evidence type="ECO:0000256" key="2">
    <source>
        <dbReference type="ARBA" id="ARBA00022448"/>
    </source>
</evidence>
<gene>
    <name evidence="9" type="ORF">OJ997_20640</name>
</gene>
<evidence type="ECO:0000256" key="1">
    <source>
        <dbReference type="ARBA" id="ARBA00004651"/>
    </source>
</evidence>
<dbReference type="InterPro" id="IPR035906">
    <property type="entry name" value="MetI-like_sf"/>
</dbReference>
<dbReference type="SUPFAM" id="SSF161098">
    <property type="entry name" value="MetI-like"/>
    <property type="match status" value="1"/>
</dbReference>
<dbReference type="PANTHER" id="PTHR30151">
    <property type="entry name" value="ALKANE SULFONATE ABC TRANSPORTER-RELATED, MEMBRANE SUBUNIT"/>
    <property type="match status" value="1"/>
</dbReference>
<accession>A0A9X3SGS4</accession>
<keyword evidence="5 7" id="KW-1133">Transmembrane helix</keyword>
<dbReference type="PANTHER" id="PTHR30151:SF20">
    <property type="entry name" value="ABC TRANSPORTER PERMEASE PROTEIN HI_0355-RELATED"/>
    <property type="match status" value="1"/>
</dbReference>
<feature type="domain" description="ABC transmembrane type-1" evidence="8">
    <location>
        <begin position="54"/>
        <end position="234"/>
    </location>
</feature>
<dbReference type="GO" id="GO:0005886">
    <property type="term" value="C:plasma membrane"/>
    <property type="evidence" value="ECO:0007669"/>
    <property type="project" value="UniProtKB-SubCell"/>
</dbReference>
<evidence type="ECO:0000313" key="9">
    <source>
        <dbReference type="EMBL" id="MDA0182732.1"/>
    </source>
</evidence>
<proteinExistence type="inferred from homology"/>
<sequence>MTAQRTTILIGQAAIPLVLLALWQVSAMLAGDFYIATPADAFAALDRDWFFDSLGATLLAAFVGFLIAAAAGLWIGVTLGLTRFWGKVLEPVTLSVYSIPKVTLFPIFLTVFGFGLGSKVAFGMFHGIFPILIIAMNATREVNVVHLKVARSLRLSRTQTFKQVIFPSIYPSLLTGLRLGFSLTLLGVILGEMFASRAGFGYELVEAITLHDMPRMYGIVATLVVIAFVVNALLLRWEQAASGPRRAVAAR</sequence>
<evidence type="ECO:0000256" key="5">
    <source>
        <dbReference type="ARBA" id="ARBA00022989"/>
    </source>
</evidence>
<keyword evidence="10" id="KW-1185">Reference proteome</keyword>